<dbReference type="Gene3D" id="1.20.1070.10">
    <property type="entry name" value="Rhodopsin 7-helix transmembrane proteins"/>
    <property type="match status" value="1"/>
</dbReference>
<feature type="domain" description="G-protein coupled receptors family 1 profile" evidence="12">
    <location>
        <begin position="23"/>
        <end position="262"/>
    </location>
</feature>
<dbReference type="OMA" id="LVCWIPA"/>
<dbReference type="SUPFAM" id="SSF81321">
    <property type="entry name" value="Family A G protein-coupled receptor-like"/>
    <property type="match status" value="1"/>
</dbReference>
<dbReference type="EnsemblMetazoa" id="XM_038198722.1">
    <property type="protein sequence ID" value="XP_038054650.1"/>
    <property type="gene ID" value="LOC119726866"/>
</dbReference>
<dbReference type="PROSITE" id="PS50262">
    <property type="entry name" value="G_PROTEIN_RECEP_F1_2"/>
    <property type="match status" value="1"/>
</dbReference>
<evidence type="ECO:0000256" key="8">
    <source>
        <dbReference type="ARBA" id="ARBA00023180"/>
    </source>
</evidence>
<evidence type="ECO:0000256" key="2">
    <source>
        <dbReference type="ARBA" id="ARBA00022475"/>
    </source>
</evidence>
<dbReference type="Pfam" id="PF00001">
    <property type="entry name" value="7tm_1"/>
    <property type="match status" value="1"/>
</dbReference>
<evidence type="ECO:0000256" key="9">
    <source>
        <dbReference type="ARBA" id="ARBA00023224"/>
    </source>
</evidence>
<feature type="transmembrane region" description="Helical" evidence="11">
    <location>
        <begin position="44"/>
        <end position="62"/>
    </location>
</feature>
<evidence type="ECO:0000256" key="5">
    <source>
        <dbReference type="ARBA" id="ARBA00023040"/>
    </source>
</evidence>
<evidence type="ECO:0000256" key="7">
    <source>
        <dbReference type="ARBA" id="ARBA00023170"/>
    </source>
</evidence>
<dbReference type="GeneID" id="119726866"/>
<evidence type="ECO:0000256" key="1">
    <source>
        <dbReference type="ARBA" id="ARBA00004651"/>
    </source>
</evidence>
<dbReference type="PROSITE" id="PS00237">
    <property type="entry name" value="G_PROTEIN_RECEP_F1_1"/>
    <property type="match status" value="1"/>
</dbReference>
<evidence type="ECO:0000256" key="11">
    <source>
        <dbReference type="SAM" id="Phobius"/>
    </source>
</evidence>
<dbReference type="GO" id="GO:0004930">
    <property type="term" value="F:G protein-coupled receptor activity"/>
    <property type="evidence" value="ECO:0007669"/>
    <property type="project" value="UniProtKB-KW"/>
</dbReference>
<name>A0A913ZTW3_PATMI</name>
<keyword evidence="5 10" id="KW-0297">G-protein coupled receptor</keyword>
<protein>
    <recommendedName>
        <fullName evidence="12">G-protein coupled receptors family 1 profile domain-containing protein</fullName>
    </recommendedName>
</protein>
<dbReference type="OrthoDB" id="5955161at2759"/>
<keyword evidence="7 10" id="KW-0675">Receptor</keyword>
<evidence type="ECO:0000259" key="12">
    <source>
        <dbReference type="PROSITE" id="PS50262"/>
    </source>
</evidence>
<keyword evidence="3 10" id="KW-0812">Transmembrane</keyword>
<dbReference type="PRINTS" id="PR00237">
    <property type="entry name" value="GPCRRHODOPSN"/>
</dbReference>
<keyword evidence="9 10" id="KW-0807">Transducer</keyword>
<comment type="subcellular location">
    <subcellularLocation>
        <location evidence="1">Cell membrane</location>
        <topology evidence="1">Multi-pass membrane protein</topology>
    </subcellularLocation>
</comment>
<keyword evidence="14" id="KW-1185">Reference proteome</keyword>
<evidence type="ECO:0000256" key="4">
    <source>
        <dbReference type="ARBA" id="ARBA00022989"/>
    </source>
</evidence>
<feature type="transmembrane region" description="Helical" evidence="11">
    <location>
        <begin position="241"/>
        <end position="264"/>
    </location>
</feature>
<dbReference type="Proteomes" id="UP000887568">
    <property type="component" value="Unplaced"/>
</dbReference>
<organism evidence="13 14">
    <name type="scientific">Patiria miniata</name>
    <name type="common">Bat star</name>
    <name type="synonym">Asterina miniata</name>
    <dbReference type="NCBI Taxonomy" id="46514"/>
    <lineage>
        <taxon>Eukaryota</taxon>
        <taxon>Metazoa</taxon>
        <taxon>Echinodermata</taxon>
        <taxon>Eleutherozoa</taxon>
        <taxon>Asterozoa</taxon>
        <taxon>Asteroidea</taxon>
        <taxon>Valvatacea</taxon>
        <taxon>Valvatida</taxon>
        <taxon>Asterinidae</taxon>
        <taxon>Patiria</taxon>
    </lineage>
</organism>
<dbReference type="CDD" id="cd00637">
    <property type="entry name" value="7tm_classA_rhodopsin-like"/>
    <property type="match status" value="1"/>
</dbReference>
<dbReference type="InterPro" id="IPR000276">
    <property type="entry name" value="GPCR_Rhodpsn"/>
</dbReference>
<dbReference type="GO" id="GO:0005886">
    <property type="term" value="C:plasma membrane"/>
    <property type="evidence" value="ECO:0007669"/>
    <property type="project" value="UniProtKB-SubCell"/>
</dbReference>
<feature type="transmembrane region" description="Helical" evidence="11">
    <location>
        <begin position="146"/>
        <end position="167"/>
    </location>
</feature>
<feature type="transmembrane region" description="Helical" evidence="11">
    <location>
        <begin position="112"/>
        <end position="134"/>
    </location>
</feature>
<evidence type="ECO:0000256" key="3">
    <source>
        <dbReference type="ARBA" id="ARBA00022692"/>
    </source>
</evidence>
<reference evidence="13" key="1">
    <citation type="submission" date="2022-11" db="UniProtKB">
        <authorList>
            <consortium name="EnsemblMetazoa"/>
        </authorList>
    </citation>
    <scope>IDENTIFICATION</scope>
</reference>
<dbReference type="RefSeq" id="XP_038054650.1">
    <property type="nucleotide sequence ID" value="XM_038198722.1"/>
</dbReference>
<dbReference type="PANTHER" id="PTHR24246:SF27">
    <property type="entry name" value="ADENOSINE RECEPTOR, ISOFORM A"/>
    <property type="match status" value="1"/>
</dbReference>
<dbReference type="AlphaFoldDB" id="A0A913ZTW3"/>
<evidence type="ECO:0000256" key="6">
    <source>
        <dbReference type="ARBA" id="ARBA00023136"/>
    </source>
</evidence>
<sequence length="304" mass="34568">MAASYDIVIFALVFSFSVLAVLANLMVMVVIARTSHLRIKYYAFVYNLILADLGFAVMGSIYPWNYMNSTIEDLLQIFSTVNALTVLAVAINRYLAMSLTPPSRYDALVTPVRLFVACLLMWCFAIGITIPQMFTADINSYNVFHAVVRSLLIIIIWLITALVYVVVFRKIKRYKPPLADSAPIDPSSEQSHSTRYRQTRRLLVTFSIITAASLVCWIPANVNILILYFKQDILRVMPGFRVYYGVALFVYSLNTLVDPLIYWWRLDDFREALCAVVCCCRRKSRSSEVETGVDNEVTIKDTAL</sequence>
<feature type="transmembrane region" description="Helical" evidence="11">
    <location>
        <begin position="74"/>
        <end position="91"/>
    </location>
</feature>
<comment type="similarity">
    <text evidence="10">Belongs to the G-protein coupled receptor 1 family.</text>
</comment>
<proteinExistence type="inferred from homology"/>
<feature type="transmembrane region" description="Helical" evidence="11">
    <location>
        <begin position="7"/>
        <end position="32"/>
    </location>
</feature>
<evidence type="ECO:0000256" key="10">
    <source>
        <dbReference type="RuleBase" id="RU000688"/>
    </source>
</evidence>
<dbReference type="PANTHER" id="PTHR24246">
    <property type="entry name" value="OLFACTORY RECEPTOR AND ADENOSINE RECEPTOR"/>
    <property type="match status" value="1"/>
</dbReference>
<keyword evidence="2" id="KW-1003">Cell membrane</keyword>
<dbReference type="InterPro" id="IPR017452">
    <property type="entry name" value="GPCR_Rhodpsn_7TM"/>
</dbReference>
<keyword evidence="6 11" id="KW-0472">Membrane</keyword>
<keyword evidence="4 11" id="KW-1133">Transmembrane helix</keyword>
<evidence type="ECO:0000313" key="13">
    <source>
        <dbReference type="EnsemblMetazoa" id="XP_038054650.1"/>
    </source>
</evidence>
<keyword evidence="8" id="KW-0325">Glycoprotein</keyword>
<feature type="transmembrane region" description="Helical" evidence="11">
    <location>
        <begin position="202"/>
        <end position="229"/>
    </location>
</feature>
<accession>A0A913ZTW3</accession>
<evidence type="ECO:0000313" key="14">
    <source>
        <dbReference type="Proteomes" id="UP000887568"/>
    </source>
</evidence>